<keyword evidence="1" id="KW-1133">Transmembrane helix</keyword>
<organism evidence="2 3">
    <name type="scientific">Portunus trituberculatus</name>
    <name type="common">Swimming crab</name>
    <name type="synonym">Neptunus trituberculatus</name>
    <dbReference type="NCBI Taxonomy" id="210409"/>
    <lineage>
        <taxon>Eukaryota</taxon>
        <taxon>Metazoa</taxon>
        <taxon>Ecdysozoa</taxon>
        <taxon>Arthropoda</taxon>
        <taxon>Crustacea</taxon>
        <taxon>Multicrustacea</taxon>
        <taxon>Malacostraca</taxon>
        <taxon>Eumalacostraca</taxon>
        <taxon>Eucarida</taxon>
        <taxon>Decapoda</taxon>
        <taxon>Pleocyemata</taxon>
        <taxon>Brachyura</taxon>
        <taxon>Eubrachyura</taxon>
        <taxon>Portunoidea</taxon>
        <taxon>Portunidae</taxon>
        <taxon>Portuninae</taxon>
        <taxon>Portunus</taxon>
    </lineage>
</organism>
<evidence type="ECO:0000256" key="1">
    <source>
        <dbReference type="SAM" id="Phobius"/>
    </source>
</evidence>
<dbReference type="AlphaFoldDB" id="A0A5B7EV70"/>
<sequence length="136" mass="14564">MTPTRPSSSPGTSSSLPVKKIKRKSLTLAKKMGIFEPGGDALVGIAIVPLAAKLELGPRELLMASVSAPCSGCPFLALVTVTILVLLLLLLPFFTDDGKVTAFRGVSCFSMESVRIKVITNQREQVWRRAGHGELE</sequence>
<dbReference type="EMBL" id="VSRR010003607">
    <property type="protein sequence ID" value="MPC36783.1"/>
    <property type="molecule type" value="Genomic_DNA"/>
</dbReference>
<dbReference type="Proteomes" id="UP000324222">
    <property type="component" value="Unassembled WGS sequence"/>
</dbReference>
<reference evidence="2 3" key="1">
    <citation type="submission" date="2019-05" db="EMBL/GenBank/DDBJ databases">
        <title>Another draft genome of Portunus trituberculatus and its Hox gene families provides insights of decapod evolution.</title>
        <authorList>
            <person name="Jeong J.-H."/>
            <person name="Song I."/>
            <person name="Kim S."/>
            <person name="Choi T."/>
            <person name="Kim D."/>
            <person name="Ryu S."/>
            <person name="Kim W."/>
        </authorList>
    </citation>
    <scope>NUCLEOTIDE SEQUENCE [LARGE SCALE GENOMIC DNA]</scope>
    <source>
        <tissue evidence="2">Muscle</tissue>
    </source>
</reference>
<keyword evidence="3" id="KW-1185">Reference proteome</keyword>
<gene>
    <name evidence="2" type="ORF">E2C01_030252</name>
</gene>
<evidence type="ECO:0000313" key="2">
    <source>
        <dbReference type="EMBL" id="MPC36783.1"/>
    </source>
</evidence>
<keyword evidence="1" id="KW-0472">Membrane</keyword>
<accession>A0A5B7EV70</accession>
<feature type="transmembrane region" description="Helical" evidence="1">
    <location>
        <begin position="74"/>
        <end position="94"/>
    </location>
</feature>
<protein>
    <submittedName>
        <fullName evidence="2">Uncharacterized protein</fullName>
    </submittedName>
</protein>
<name>A0A5B7EV70_PORTR</name>
<keyword evidence="1" id="KW-0812">Transmembrane</keyword>
<proteinExistence type="predicted"/>
<comment type="caution">
    <text evidence="2">The sequence shown here is derived from an EMBL/GenBank/DDBJ whole genome shotgun (WGS) entry which is preliminary data.</text>
</comment>
<evidence type="ECO:0000313" key="3">
    <source>
        <dbReference type="Proteomes" id="UP000324222"/>
    </source>
</evidence>